<evidence type="ECO:0000313" key="11">
    <source>
        <dbReference type="Proteomes" id="UP000315736"/>
    </source>
</evidence>
<dbReference type="GO" id="GO:0016787">
    <property type="term" value="F:hydrolase activity"/>
    <property type="evidence" value="ECO:0007669"/>
    <property type="project" value="UniProtKB-KW"/>
</dbReference>
<evidence type="ECO:0000256" key="3">
    <source>
        <dbReference type="ARBA" id="ARBA00022722"/>
    </source>
</evidence>
<protein>
    <recommendedName>
        <fullName evidence="8">Ribonuclease VapC</fullName>
        <shortName evidence="8">RNase VapC</shortName>
        <ecNumber evidence="8">3.1.-.-</ecNumber>
    </recommendedName>
    <alternativeName>
        <fullName evidence="8">Toxin VapC</fullName>
    </alternativeName>
</protein>
<dbReference type="InterPro" id="IPR050556">
    <property type="entry name" value="Type_II_TA_system_RNase"/>
</dbReference>
<name>A0A554W7S7_9BURK</name>
<dbReference type="InterPro" id="IPR022907">
    <property type="entry name" value="VapC_family"/>
</dbReference>
<dbReference type="EMBL" id="VJNB01000006">
    <property type="protein sequence ID" value="TSE19628.1"/>
    <property type="molecule type" value="Genomic_DNA"/>
</dbReference>
<reference evidence="10 11" key="1">
    <citation type="submission" date="2019-07" db="EMBL/GenBank/DDBJ databases">
        <title>Tepidimonas alkaliphilus YIM 72238 draft genome.</title>
        <authorList>
            <person name="Da Costa M.S."/>
            <person name="Froufe H.J.C."/>
            <person name="Egas C."/>
            <person name="Albuquerque L."/>
        </authorList>
    </citation>
    <scope>NUCLEOTIDE SEQUENCE [LARGE SCALE GENOMIC DNA]</scope>
    <source>
        <strain evidence="10 11">YIM 72238</strain>
    </source>
</reference>
<keyword evidence="4 8" id="KW-0479">Metal-binding</keyword>
<feature type="binding site" evidence="8">
    <location>
        <position position="104"/>
    </location>
    <ligand>
        <name>Mg(2+)</name>
        <dbReference type="ChEBI" id="CHEBI:18420"/>
    </ligand>
</feature>
<evidence type="ECO:0000256" key="6">
    <source>
        <dbReference type="ARBA" id="ARBA00022842"/>
    </source>
</evidence>
<proteinExistence type="inferred from homology"/>
<evidence type="ECO:0000256" key="4">
    <source>
        <dbReference type="ARBA" id="ARBA00022723"/>
    </source>
</evidence>
<comment type="cofactor">
    <cofactor evidence="1 8">
        <name>Mg(2+)</name>
        <dbReference type="ChEBI" id="CHEBI:18420"/>
    </cofactor>
</comment>
<gene>
    <name evidence="10" type="primary">fitB_1</name>
    <name evidence="8" type="synonym">vapC</name>
    <name evidence="10" type="ORF">Talka_01347</name>
</gene>
<accession>A0A554W7S7</accession>
<keyword evidence="5 8" id="KW-0378">Hydrolase</keyword>
<keyword evidence="6 8" id="KW-0460">Magnesium</keyword>
<comment type="similarity">
    <text evidence="7 8">Belongs to the PINc/VapC protein family.</text>
</comment>
<dbReference type="AlphaFoldDB" id="A0A554W7S7"/>
<dbReference type="GO" id="GO:0000287">
    <property type="term" value="F:magnesium ion binding"/>
    <property type="evidence" value="ECO:0007669"/>
    <property type="project" value="UniProtKB-UniRule"/>
</dbReference>
<dbReference type="SUPFAM" id="SSF88723">
    <property type="entry name" value="PIN domain-like"/>
    <property type="match status" value="1"/>
</dbReference>
<keyword evidence="8" id="KW-0800">Toxin</keyword>
<evidence type="ECO:0000259" key="9">
    <source>
        <dbReference type="Pfam" id="PF01850"/>
    </source>
</evidence>
<evidence type="ECO:0000256" key="1">
    <source>
        <dbReference type="ARBA" id="ARBA00001946"/>
    </source>
</evidence>
<feature type="domain" description="PIN" evidence="9">
    <location>
        <begin position="3"/>
        <end position="128"/>
    </location>
</feature>
<organism evidence="10 11">
    <name type="scientific">Tepidimonas alkaliphilus</name>
    <dbReference type="NCBI Taxonomy" id="2588942"/>
    <lineage>
        <taxon>Bacteria</taxon>
        <taxon>Pseudomonadati</taxon>
        <taxon>Pseudomonadota</taxon>
        <taxon>Betaproteobacteria</taxon>
        <taxon>Burkholderiales</taxon>
        <taxon>Tepidimonas</taxon>
    </lineage>
</organism>
<keyword evidence="2 8" id="KW-1277">Toxin-antitoxin system</keyword>
<dbReference type="InterPro" id="IPR029060">
    <property type="entry name" value="PIN-like_dom_sf"/>
</dbReference>
<dbReference type="Pfam" id="PF01850">
    <property type="entry name" value="PIN"/>
    <property type="match status" value="1"/>
</dbReference>
<dbReference type="PANTHER" id="PTHR33653">
    <property type="entry name" value="RIBONUCLEASE VAPC2"/>
    <property type="match status" value="1"/>
</dbReference>
<dbReference type="PANTHER" id="PTHR33653:SF1">
    <property type="entry name" value="RIBONUCLEASE VAPC2"/>
    <property type="match status" value="1"/>
</dbReference>
<dbReference type="GO" id="GO:0004540">
    <property type="term" value="F:RNA nuclease activity"/>
    <property type="evidence" value="ECO:0007669"/>
    <property type="project" value="InterPro"/>
</dbReference>
<dbReference type="Proteomes" id="UP000315736">
    <property type="component" value="Unassembled WGS sequence"/>
</dbReference>
<keyword evidence="3 8" id="KW-0540">Nuclease</keyword>
<dbReference type="CDD" id="cd18731">
    <property type="entry name" value="PIN_NgFitB-like"/>
    <property type="match status" value="1"/>
</dbReference>
<dbReference type="EC" id="3.1.-.-" evidence="8"/>
<dbReference type="HAMAP" id="MF_00265">
    <property type="entry name" value="VapC_Nob1"/>
    <property type="match status" value="1"/>
</dbReference>
<sequence length="140" mass="15817">MKLLDTNVLSALMRREPDARVVAWLDAQEPETVWTTTITVFEARYGLALLSEGRRRQALLASLEALLEDDLRWRVLPLDARAATLAAELAARRRRQGRPVDLRDTLIAGIALAHRATIVTRNRRHFADLEVDVVNPWAAD</sequence>
<dbReference type="InterPro" id="IPR002716">
    <property type="entry name" value="PIN_dom"/>
</dbReference>
<dbReference type="Gene3D" id="3.40.50.1010">
    <property type="entry name" value="5'-nuclease"/>
    <property type="match status" value="1"/>
</dbReference>
<evidence type="ECO:0000256" key="2">
    <source>
        <dbReference type="ARBA" id="ARBA00022649"/>
    </source>
</evidence>
<feature type="binding site" evidence="8">
    <location>
        <position position="5"/>
    </location>
    <ligand>
        <name>Mg(2+)</name>
        <dbReference type="ChEBI" id="CHEBI:18420"/>
    </ligand>
</feature>
<evidence type="ECO:0000256" key="8">
    <source>
        <dbReference type="HAMAP-Rule" id="MF_00265"/>
    </source>
</evidence>
<keyword evidence="11" id="KW-1185">Reference proteome</keyword>
<evidence type="ECO:0000256" key="7">
    <source>
        <dbReference type="ARBA" id="ARBA00038093"/>
    </source>
</evidence>
<comment type="caution">
    <text evidence="10">The sequence shown here is derived from an EMBL/GenBank/DDBJ whole genome shotgun (WGS) entry which is preliminary data.</text>
</comment>
<evidence type="ECO:0000313" key="10">
    <source>
        <dbReference type="EMBL" id="TSE19628.1"/>
    </source>
</evidence>
<comment type="function">
    <text evidence="8">Toxic component of a toxin-antitoxin (TA) system. An RNase.</text>
</comment>
<evidence type="ECO:0000256" key="5">
    <source>
        <dbReference type="ARBA" id="ARBA00022801"/>
    </source>
</evidence>
<dbReference type="RefSeq" id="WP_143890366.1">
    <property type="nucleotide sequence ID" value="NZ_VJNB01000006.1"/>
</dbReference>
<dbReference type="GO" id="GO:0090729">
    <property type="term" value="F:toxin activity"/>
    <property type="evidence" value="ECO:0007669"/>
    <property type="project" value="UniProtKB-KW"/>
</dbReference>
<dbReference type="OrthoDB" id="9804823at2"/>